<organism evidence="3 4">
    <name type="scientific">Erwinia mallotivora</name>
    <dbReference type="NCBI Taxonomy" id="69222"/>
    <lineage>
        <taxon>Bacteria</taxon>
        <taxon>Pseudomonadati</taxon>
        <taxon>Pseudomonadota</taxon>
        <taxon>Gammaproteobacteria</taxon>
        <taxon>Enterobacterales</taxon>
        <taxon>Erwiniaceae</taxon>
        <taxon>Erwinia</taxon>
    </lineage>
</organism>
<keyword evidence="4" id="KW-1185">Reference proteome</keyword>
<keyword evidence="1" id="KW-0732">Signal</keyword>
<accession>A0A014M3I3</accession>
<dbReference type="InterPro" id="IPR011050">
    <property type="entry name" value="Pectin_lyase_fold/virulence"/>
</dbReference>
<dbReference type="Gene3D" id="2.160.20.10">
    <property type="entry name" value="Single-stranded right-handed beta-helix, Pectin lyase-like"/>
    <property type="match status" value="1"/>
</dbReference>
<dbReference type="Proteomes" id="UP000019918">
    <property type="component" value="Unassembled WGS sequence"/>
</dbReference>
<dbReference type="AlphaFoldDB" id="A0A014M3I3"/>
<evidence type="ECO:0000313" key="3">
    <source>
        <dbReference type="EMBL" id="EXU76411.1"/>
    </source>
</evidence>
<name>A0A014M3I3_9GAMM</name>
<feature type="domain" description="Filamentous haemagglutinin FhaB/tRNA nuclease CdiA-like TPS" evidence="2">
    <location>
        <begin position="32"/>
        <end position="150"/>
    </location>
</feature>
<dbReference type="SUPFAM" id="SSF51126">
    <property type="entry name" value="Pectin lyase-like"/>
    <property type="match status" value="1"/>
</dbReference>
<protein>
    <submittedName>
        <fullName evidence="3">Hemolysin BL-binding protein</fullName>
    </submittedName>
</protein>
<dbReference type="SMART" id="SM00912">
    <property type="entry name" value="Haemagg_act"/>
    <property type="match status" value="1"/>
</dbReference>
<gene>
    <name evidence="3" type="ORF">BG55_05955</name>
</gene>
<sequence length="531" mass="54268">MKMHKFNLVFLATSVAMMSQVALADPATYTHLNGSTVVNINKADTNGLSHNMWSDFNVSDKGMVLNNSTADLIRDSGNIAKNNNLDAAAKVILNEVISNKASTLKGFIEVGGTAADVIIANPNGITCTGCSFVNASRATLTTGTPVLYDGALTGFNVQKGTVTVNGSGLTNTDSYTDILAENVRINGQITSGTLRAIAGRYTYDSTTDMVTADGSHAFLVNGIDVSALGGVTAGVILLQSTKTGVGVNNNGTLTADNMQISTNGTLINSGSLKATTNLIASSGGTLTNSGSMTGTNIQLVSSGDLNNNGTVNASAILSAAAGSKISNSEKATLNATTTNQLIAYKGDIENKGTISSDGTVYLRSGYTSDADNALTAVANTKVTNTGTISGKSAVNLLATDQVNLNSGSVSTEGTAYVVANTVKNATTFSGKDITVYSGSFENTSTMTAEDAFVVTGLNSITNYGTLKGNTLALNTNGKINNKTCSWLVLCTSGTLSADTSINITAPTIASVSDIAGNIVAPTVTLNKTTTE</sequence>
<feature type="chain" id="PRO_5001471873" evidence="1">
    <location>
        <begin position="25"/>
        <end position="531"/>
    </location>
</feature>
<dbReference type="Pfam" id="PF05860">
    <property type="entry name" value="TPS"/>
    <property type="match status" value="1"/>
</dbReference>
<comment type="caution">
    <text evidence="3">The sequence shown here is derived from an EMBL/GenBank/DDBJ whole genome shotgun (WGS) entry which is preliminary data.</text>
</comment>
<dbReference type="NCBIfam" id="TIGR01901">
    <property type="entry name" value="adhes_NPXG"/>
    <property type="match status" value="1"/>
</dbReference>
<feature type="signal peptide" evidence="1">
    <location>
        <begin position="1"/>
        <end position="24"/>
    </location>
</feature>
<evidence type="ECO:0000313" key="4">
    <source>
        <dbReference type="Proteomes" id="UP000019918"/>
    </source>
</evidence>
<reference evidence="3 4" key="1">
    <citation type="submission" date="2014-02" db="EMBL/GenBank/DDBJ databases">
        <title>Draft genome of Erwinia mallotivora strain BT-MARDI, a papaya dieback pathogen.</title>
        <authorList>
            <person name="Redzuan R."/>
            <person name="Abu Bakar N."/>
            <person name="Badrun R."/>
            <person name="Mohd Raih M.F."/>
            <person name="Rozano L."/>
            <person name="Mat Amin N."/>
        </authorList>
    </citation>
    <scope>NUCLEOTIDE SEQUENCE [LARGE SCALE GENOMIC DNA]</scope>
    <source>
        <strain evidence="3 4">BT-MARDI</strain>
    </source>
</reference>
<dbReference type="EMBL" id="JFHN01000029">
    <property type="protein sequence ID" value="EXU76411.1"/>
    <property type="molecule type" value="Genomic_DNA"/>
</dbReference>
<dbReference type="OrthoDB" id="2664633at2"/>
<dbReference type="PATRIC" id="fig|69222.5.peg.1231"/>
<proteinExistence type="predicted"/>
<evidence type="ECO:0000256" key="1">
    <source>
        <dbReference type="SAM" id="SignalP"/>
    </source>
</evidence>
<dbReference type="InterPro" id="IPR012334">
    <property type="entry name" value="Pectin_lyas_fold"/>
</dbReference>
<dbReference type="RefSeq" id="WP_034935278.1">
    <property type="nucleotide sequence ID" value="NZ_JFHN01000029.1"/>
</dbReference>
<dbReference type="InterPro" id="IPR008638">
    <property type="entry name" value="FhaB/CdiA-like_TPS"/>
</dbReference>
<evidence type="ECO:0000259" key="2">
    <source>
        <dbReference type="SMART" id="SM00912"/>
    </source>
</evidence>
<dbReference type="STRING" id="69222.BG55_05955"/>